<proteinExistence type="predicted"/>
<gene>
    <name evidence="2" type="ORF">LP092_13160</name>
    <name evidence="3" type="ORF">LP129_01855</name>
</gene>
<evidence type="ECO:0000313" key="5">
    <source>
        <dbReference type="Proteomes" id="UP001163632"/>
    </source>
</evidence>
<accession>A0AAQ2Q984</accession>
<evidence type="ECO:0000313" key="3">
    <source>
        <dbReference type="EMBL" id="UZA51937.1"/>
    </source>
</evidence>
<evidence type="ECO:0000313" key="4">
    <source>
        <dbReference type="Proteomes" id="UP001163283"/>
    </source>
</evidence>
<dbReference type="EMBL" id="CP087781">
    <property type="protein sequence ID" value="UZA51937.1"/>
    <property type="molecule type" value="Genomic_DNA"/>
</dbReference>
<dbReference type="EMBL" id="CP087830">
    <property type="protein sequence ID" value="UZA02866.1"/>
    <property type="molecule type" value="Genomic_DNA"/>
</dbReference>
<keyword evidence="1" id="KW-0472">Membrane</keyword>
<keyword evidence="5" id="KW-1185">Reference proteome</keyword>
<sequence length="144" mass="16710">MNTNEQELKNNRIKLMQDIFGSILLVCSLVFLFVVAGIPMIASVKVSQLAKDYKNIRDDGCLLYASKSDKHGGSMFYLNQKGPYTLRQISIYPEKSDRQLGKLIRESGLSYYDFERVYSKECIRVRYIHSKTLWASGDHLYDFY</sequence>
<dbReference type="Proteomes" id="UP001163632">
    <property type="component" value="Chromosome"/>
</dbReference>
<organism evidence="3 4">
    <name type="scientific">Moraxella bovis</name>
    <dbReference type="NCBI Taxonomy" id="476"/>
    <lineage>
        <taxon>Bacteria</taxon>
        <taxon>Pseudomonadati</taxon>
        <taxon>Pseudomonadota</taxon>
        <taxon>Gammaproteobacteria</taxon>
        <taxon>Moraxellales</taxon>
        <taxon>Moraxellaceae</taxon>
        <taxon>Moraxella</taxon>
    </lineage>
</organism>
<name>A0AAQ2Q984_MORBO</name>
<feature type="transmembrane region" description="Helical" evidence="1">
    <location>
        <begin position="20"/>
        <end position="44"/>
    </location>
</feature>
<evidence type="ECO:0000313" key="2">
    <source>
        <dbReference type="EMBL" id="UZA02866.1"/>
    </source>
</evidence>
<protein>
    <submittedName>
        <fullName evidence="3">Uncharacterized protein</fullName>
    </submittedName>
</protein>
<dbReference type="Proteomes" id="UP001163283">
    <property type="component" value="Chromosome"/>
</dbReference>
<dbReference type="AlphaFoldDB" id="A0AAQ2Q984"/>
<evidence type="ECO:0000256" key="1">
    <source>
        <dbReference type="SAM" id="Phobius"/>
    </source>
</evidence>
<keyword evidence="1" id="KW-0812">Transmembrane</keyword>
<dbReference type="RefSeq" id="WP_162860335.1">
    <property type="nucleotide sequence ID" value="NZ_CP030241.1"/>
</dbReference>
<keyword evidence="1" id="KW-1133">Transmembrane helix</keyword>
<reference evidence="3 4" key="1">
    <citation type="journal article" date="2022" name="BMC Microbiol.">
        <title>Whole genome sequencing of Moraxella bovis strains from North America reveals two genotypes with different genetic determinants.</title>
        <authorList>
            <person name="Wynn E.L."/>
            <person name="Hille M.M."/>
            <person name="Loy J.D."/>
            <person name="Schuller G."/>
            <person name="Kuhn K.L."/>
            <person name="Dickey A.M."/>
            <person name="Bono J.L."/>
            <person name="Clawson M.L."/>
        </authorList>
    </citation>
    <scope>NUCLEOTIDE SEQUENCE [LARGE SCALE GENOMIC DNA]</scope>
    <source>
        <strain evidence="2">SAM102599</strain>
        <strain evidence="3 4">SAM57978</strain>
    </source>
</reference>
<dbReference type="GeneID" id="77187505"/>